<accession>A0A5J4J542</accession>
<keyword evidence="2" id="KW-1185">Reference proteome</keyword>
<evidence type="ECO:0000313" key="1">
    <source>
        <dbReference type="EMBL" id="GER61000.1"/>
    </source>
</evidence>
<gene>
    <name evidence="1" type="ORF">ULMA_31080</name>
</gene>
<name>A0A5J4J542_9FLAO</name>
<protein>
    <recommendedName>
        <fullName evidence="3">YD repeat-containing protein</fullName>
    </recommendedName>
</protein>
<evidence type="ECO:0000313" key="2">
    <source>
        <dbReference type="Proteomes" id="UP000326509"/>
    </source>
</evidence>
<sequence>MKELVLLFFCVSFISYGQIENRWQPDSVYANHKVKKIYVYLNSPKDLSEIVEFDKNGNRIRIEKYSASYNRRTRKRKSLNHTIHFEYDKNGFLIRELDSTIYYENKYSVDKKIYEYDSISRLKAIKYFQRDFKNPISQKSFYYEPFRTIYKKRRDSIIAYQETKVYDKGFYVSRRFGYSLQPKLKKSEMSYYDKDSLLIKERISYSDYNDLKRTEISNYLSNTFDEKENLINSVVEYGEENDRKWMYELNYKYYKNGLLKSVRGYVPRYFKYEFWE</sequence>
<proteinExistence type="predicted"/>
<dbReference type="EMBL" id="BKCG01000014">
    <property type="protein sequence ID" value="GER61000.1"/>
    <property type="molecule type" value="Genomic_DNA"/>
</dbReference>
<dbReference type="RefSeq" id="WP_151675428.1">
    <property type="nucleotide sequence ID" value="NZ_BKCG01000014.1"/>
</dbReference>
<evidence type="ECO:0008006" key="3">
    <source>
        <dbReference type="Google" id="ProtNLM"/>
    </source>
</evidence>
<dbReference type="AlphaFoldDB" id="A0A5J4J542"/>
<organism evidence="1 2">
    <name type="scientific">Patiriisocius marinus</name>
    <dbReference type="NCBI Taxonomy" id="1397112"/>
    <lineage>
        <taxon>Bacteria</taxon>
        <taxon>Pseudomonadati</taxon>
        <taxon>Bacteroidota</taxon>
        <taxon>Flavobacteriia</taxon>
        <taxon>Flavobacteriales</taxon>
        <taxon>Flavobacteriaceae</taxon>
        <taxon>Patiriisocius</taxon>
    </lineage>
</organism>
<reference evidence="1 2" key="1">
    <citation type="submission" date="2019-08" db="EMBL/GenBank/DDBJ databases">
        <title>Draft genome sequence of Ulvibacter marinus type strain NBRC 109484.</title>
        <authorList>
            <person name="Kawano K."/>
            <person name="Ushijima N."/>
            <person name="Kihara M."/>
            <person name="Itoh H."/>
        </authorList>
    </citation>
    <scope>NUCLEOTIDE SEQUENCE [LARGE SCALE GENOMIC DNA]</scope>
    <source>
        <strain evidence="1 2">NBRC 109484</strain>
    </source>
</reference>
<dbReference type="OrthoDB" id="977262at2"/>
<dbReference type="Proteomes" id="UP000326509">
    <property type="component" value="Unassembled WGS sequence"/>
</dbReference>
<comment type="caution">
    <text evidence="1">The sequence shown here is derived from an EMBL/GenBank/DDBJ whole genome shotgun (WGS) entry which is preliminary data.</text>
</comment>